<gene>
    <name evidence="3" type="ORF">HYR64_00735</name>
</gene>
<proteinExistence type="predicted"/>
<evidence type="ECO:0000256" key="1">
    <source>
        <dbReference type="PROSITE-ProRule" id="PRU00268"/>
    </source>
</evidence>
<protein>
    <recommendedName>
        <fullName evidence="2">S5 DRBM domain-containing protein</fullName>
    </recommendedName>
</protein>
<organism evidence="3 4">
    <name type="scientific">Fimbriimonas ginsengisoli</name>
    <dbReference type="NCBI Taxonomy" id="1005039"/>
    <lineage>
        <taxon>Bacteria</taxon>
        <taxon>Bacillati</taxon>
        <taxon>Armatimonadota</taxon>
        <taxon>Fimbriimonadia</taxon>
        <taxon>Fimbriimonadales</taxon>
        <taxon>Fimbriimonadaceae</taxon>
        <taxon>Fimbriimonas</taxon>
    </lineage>
</organism>
<dbReference type="GO" id="GO:0003735">
    <property type="term" value="F:structural constituent of ribosome"/>
    <property type="evidence" value="ECO:0007669"/>
    <property type="project" value="UniProtKB-UniRule"/>
</dbReference>
<dbReference type="EMBL" id="JACOSL010000004">
    <property type="protein sequence ID" value="MBI1755616.1"/>
    <property type="molecule type" value="Genomic_DNA"/>
</dbReference>
<dbReference type="GO" id="GO:0006412">
    <property type="term" value="P:translation"/>
    <property type="evidence" value="ECO:0007669"/>
    <property type="project" value="InterPro"/>
</dbReference>
<evidence type="ECO:0000313" key="3">
    <source>
        <dbReference type="EMBL" id="MBI1755616.1"/>
    </source>
</evidence>
<reference evidence="3" key="1">
    <citation type="submission" date="2020-07" db="EMBL/GenBank/DDBJ databases">
        <title>Huge and variable diversity of episymbiotic CPR bacteria and DPANN archaea in groundwater ecosystems.</title>
        <authorList>
            <person name="He C.Y."/>
            <person name="Keren R."/>
            <person name="Whittaker M."/>
            <person name="Farag I.F."/>
            <person name="Doudna J."/>
            <person name="Cate J.H.D."/>
            <person name="Banfield J.F."/>
        </authorList>
    </citation>
    <scope>NUCLEOTIDE SEQUENCE</scope>
    <source>
        <strain evidence="3">NC_groundwater_17_Pr7_B-0.1um_64_12</strain>
    </source>
</reference>
<keyword evidence="1" id="KW-0687">Ribonucleoprotein</keyword>
<dbReference type="GO" id="GO:1990904">
    <property type="term" value="C:ribonucleoprotein complex"/>
    <property type="evidence" value="ECO:0007669"/>
    <property type="project" value="UniProtKB-UniRule"/>
</dbReference>
<feature type="domain" description="S5 DRBM" evidence="2">
    <location>
        <begin position="125"/>
        <end position="177"/>
    </location>
</feature>
<dbReference type="Proteomes" id="UP000727962">
    <property type="component" value="Unassembled WGS sequence"/>
</dbReference>
<sequence length="297" mass="31661">MFKIPLSNLQTWSASVISSMSDVRLAGRSKVHLVDADCEMHLGGRSPNYTGFPDGLVLEPMNCCSMAFPGSKVRPTAKDAQQDDKVWLKFGNDMIFDPPKHGSVTAIGVPRIWPEHLDDGKEPSNPNHAIEFHPLTGLRDGGDEYDFSALVSAGDFKGHVGTATGPSILRKTRVKVKNDAGTVTVSFFGGQIENFTTLDLEVDPSSVVGDGRGSFRASGNALLDDGTAVAVRMVTAAGSQANDVIGRIRSNPSASRISSLILFSLSPQALLDAANKSQGNPIDVDRPIQLILYGAPE</sequence>
<dbReference type="AlphaFoldDB" id="A0A931LTN1"/>
<evidence type="ECO:0000313" key="4">
    <source>
        <dbReference type="Proteomes" id="UP000727962"/>
    </source>
</evidence>
<name>A0A931LTN1_FIMGI</name>
<dbReference type="InterPro" id="IPR013810">
    <property type="entry name" value="Ribosomal_uS5_N"/>
</dbReference>
<dbReference type="GO" id="GO:0005840">
    <property type="term" value="C:ribosome"/>
    <property type="evidence" value="ECO:0007669"/>
    <property type="project" value="UniProtKB-KW"/>
</dbReference>
<dbReference type="GO" id="GO:0003723">
    <property type="term" value="F:RNA binding"/>
    <property type="evidence" value="ECO:0007669"/>
    <property type="project" value="InterPro"/>
</dbReference>
<accession>A0A931LTN1</accession>
<keyword evidence="1" id="KW-0689">Ribosomal protein</keyword>
<dbReference type="PROSITE" id="PS50881">
    <property type="entry name" value="S5_DSRBD"/>
    <property type="match status" value="1"/>
</dbReference>
<comment type="caution">
    <text evidence="3">The sequence shown here is derived from an EMBL/GenBank/DDBJ whole genome shotgun (WGS) entry which is preliminary data.</text>
</comment>
<evidence type="ECO:0000259" key="2">
    <source>
        <dbReference type="PROSITE" id="PS50881"/>
    </source>
</evidence>